<evidence type="ECO:0000313" key="4">
    <source>
        <dbReference type="Proteomes" id="UP000184080"/>
    </source>
</evidence>
<dbReference type="GO" id="GO:0016879">
    <property type="term" value="F:ligase activity, forming carbon-nitrogen bonds"/>
    <property type="evidence" value="ECO:0007669"/>
    <property type="project" value="UniProtKB-UniRule"/>
</dbReference>
<evidence type="ECO:0000313" key="3">
    <source>
        <dbReference type="EMBL" id="SHI69055.1"/>
    </source>
</evidence>
<keyword evidence="4" id="KW-1185">Reference proteome</keyword>
<reference evidence="3 4" key="1">
    <citation type="submission" date="2016-11" db="EMBL/GenBank/DDBJ databases">
        <authorList>
            <person name="Jaros S."/>
            <person name="Januszkiewicz K."/>
            <person name="Wedrychowicz H."/>
        </authorList>
    </citation>
    <scope>NUCLEOTIDE SEQUENCE [LARGE SCALE GENOMIC DNA]</scope>
    <source>
        <strain evidence="3 4">DSM 21864</strain>
    </source>
</reference>
<accession>A0A1M6D749</accession>
<name>A0A1M6D749_9CLOT</name>
<feature type="binding site" evidence="2">
    <location>
        <position position="197"/>
    </location>
    <ligand>
        <name>ATP</name>
        <dbReference type="ChEBI" id="CHEBI:30616"/>
    </ligand>
</feature>
<protein>
    <recommendedName>
        <fullName evidence="2">tRNA(Met) cytidine acetate ligase</fullName>
        <ecNumber evidence="2">6.3.4.-</ecNumber>
    </recommendedName>
</protein>
<keyword evidence="1 2" id="KW-0819">tRNA processing</keyword>
<dbReference type="PANTHER" id="PTHR37825">
    <property type="entry name" value="TRNA(MET) CYTIDINE ACETATE LIGASE"/>
    <property type="match status" value="1"/>
</dbReference>
<dbReference type="OrthoDB" id="9769796at2"/>
<dbReference type="SUPFAM" id="SSF52374">
    <property type="entry name" value="Nucleotidylyl transferase"/>
    <property type="match status" value="1"/>
</dbReference>
<comment type="catalytic activity">
    <reaction evidence="2">
        <text>cytidine(34) in elongator tRNA(Met) + acetate + ATP = N(4)-acetylcytidine(34) in elongator tRNA(Met) + AMP + diphosphate</text>
        <dbReference type="Rhea" id="RHEA:58144"/>
        <dbReference type="Rhea" id="RHEA-COMP:10693"/>
        <dbReference type="Rhea" id="RHEA-COMP:10694"/>
        <dbReference type="ChEBI" id="CHEBI:30089"/>
        <dbReference type="ChEBI" id="CHEBI:30616"/>
        <dbReference type="ChEBI" id="CHEBI:33019"/>
        <dbReference type="ChEBI" id="CHEBI:74900"/>
        <dbReference type="ChEBI" id="CHEBI:82748"/>
        <dbReference type="ChEBI" id="CHEBI:456215"/>
    </reaction>
</comment>
<dbReference type="Pfam" id="PF05636">
    <property type="entry name" value="HIGH_NTase1"/>
    <property type="match status" value="1"/>
</dbReference>
<feature type="binding site" evidence="2">
    <location>
        <begin position="7"/>
        <end position="20"/>
    </location>
    <ligand>
        <name>ATP</name>
        <dbReference type="ChEBI" id="CHEBI:30616"/>
    </ligand>
</feature>
<dbReference type="InterPro" id="IPR014729">
    <property type="entry name" value="Rossmann-like_a/b/a_fold"/>
</dbReference>
<dbReference type="STRING" id="1121298.SAMN05444401_1362"/>
<sequence length="405" mass="46164">MKNAAIICEYNPLHKGHVYHINHTREYTNCHGIVCLMSGNFMQRGIPALMDKWKRAEIAIKSGADLVIELPSIFSVSSAEFFAKGAIDILDSMGVVDYVSFGSESGDIALIEKLAIILSEEPMEYKESLKTYLNRGIPFAKARAESLKDYISLKDSSLASSSKLTSLLQSSNNILALEYCKALYKNNSKIKPITLTRMGDNYNETTLTSNFASATAIRNALRSKDIYSIKDYVPESTFQELIKLNGNNYKFIFEDSMFPYLKYKLMLNRDLHKLPDVSEGLDNRIYSAISNSKSIQELILKSKTKRYTYTRINRILCQYFLGFEEYDIKSLRKSEPSYVRILAFNHRGREIIKDIKNTSSMEIVNKMPKKISDMLELDIKTTKAYSILNANIDPSEDFLKSPKYV</sequence>
<keyword evidence="3" id="KW-0808">Transferase</keyword>
<keyword evidence="2" id="KW-0820">tRNA-binding</keyword>
<dbReference type="RefSeq" id="WP_073004845.1">
    <property type="nucleotide sequence ID" value="NZ_FQZO01000001.1"/>
</dbReference>
<dbReference type="GO" id="GO:0006400">
    <property type="term" value="P:tRNA modification"/>
    <property type="evidence" value="ECO:0007669"/>
    <property type="project" value="UniProtKB-UniRule"/>
</dbReference>
<dbReference type="HAMAP" id="MF_01539">
    <property type="entry name" value="TmcAL"/>
    <property type="match status" value="1"/>
</dbReference>
<feature type="binding site" evidence="2">
    <location>
        <position position="102"/>
    </location>
    <ligand>
        <name>ATP</name>
        <dbReference type="ChEBI" id="CHEBI:30616"/>
    </ligand>
</feature>
<dbReference type="EMBL" id="FQZO01000001">
    <property type="protein sequence ID" value="SHI69055.1"/>
    <property type="molecule type" value="Genomic_DNA"/>
</dbReference>
<comment type="similarity">
    <text evidence="2">Belongs to the TmcAL family.</text>
</comment>
<feature type="binding site" evidence="2">
    <location>
        <position position="172"/>
    </location>
    <ligand>
        <name>ATP</name>
        <dbReference type="ChEBI" id="CHEBI:30616"/>
    </ligand>
</feature>
<dbReference type="InterPro" id="IPR008513">
    <property type="entry name" value="tRNA(Met)_cyd_acetate_ligase"/>
</dbReference>
<evidence type="ECO:0000256" key="2">
    <source>
        <dbReference type="HAMAP-Rule" id="MF_01539"/>
    </source>
</evidence>
<organism evidence="3 4">
    <name type="scientific">Clostridium amylolyticum</name>
    <dbReference type="NCBI Taxonomy" id="1121298"/>
    <lineage>
        <taxon>Bacteria</taxon>
        <taxon>Bacillati</taxon>
        <taxon>Bacillota</taxon>
        <taxon>Clostridia</taxon>
        <taxon>Eubacteriales</taxon>
        <taxon>Clostridiaceae</taxon>
        <taxon>Clostridium</taxon>
    </lineage>
</organism>
<dbReference type="GO" id="GO:0005737">
    <property type="term" value="C:cytoplasm"/>
    <property type="evidence" value="ECO:0007669"/>
    <property type="project" value="UniProtKB-SubCell"/>
</dbReference>
<comment type="function">
    <text evidence="2">Catalyzes the formation of N(4)-acetylcytidine (ac(4)C) at the wobble position of elongator tRNA(Met), using acetate and ATP as substrates. First activates an acetate ion to form acetyladenylate (Ac-AMP) and then transfers the acetyl group to tRNA to form ac(4)C34.</text>
</comment>
<keyword evidence="2" id="KW-0547">Nucleotide-binding</keyword>
<keyword evidence="2" id="KW-0963">Cytoplasm</keyword>
<dbReference type="EC" id="6.3.4.-" evidence="2"/>
<keyword evidence="2" id="KW-0067">ATP-binding</keyword>
<dbReference type="Proteomes" id="UP000184080">
    <property type="component" value="Unassembled WGS sequence"/>
</dbReference>
<keyword evidence="2" id="KW-0436">Ligase</keyword>
<dbReference type="AlphaFoldDB" id="A0A1M6D749"/>
<dbReference type="Gene3D" id="3.40.50.620">
    <property type="entry name" value="HUPs"/>
    <property type="match status" value="1"/>
</dbReference>
<keyword evidence="2" id="KW-0694">RNA-binding</keyword>
<evidence type="ECO:0000256" key="1">
    <source>
        <dbReference type="ARBA" id="ARBA00022694"/>
    </source>
</evidence>
<proteinExistence type="inferred from homology"/>
<dbReference type="NCBIfam" id="NF010191">
    <property type="entry name" value="PRK13670.1"/>
    <property type="match status" value="1"/>
</dbReference>
<dbReference type="GO" id="GO:0005524">
    <property type="term" value="F:ATP binding"/>
    <property type="evidence" value="ECO:0007669"/>
    <property type="project" value="UniProtKB-KW"/>
</dbReference>
<comment type="caution">
    <text evidence="2">Lacks conserved residue(s) required for the propagation of feature annotation.</text>
</comment>
<comment type="subcellular location">
    <subcellularLocation>
        <location evidence="2">Cytoplasm</location>
    </subcellularLocation>
</comment>
<dbReference type="GO" id="GO:0016740">
    <property type="term" value="F:transferase activity"/>
    <property type="evidence" value="ECO:0007669"/>
    <property type="project" value="UniProtKB-KW"/>
</dbReference>
<dbReference type="PANTHER" id="PTHR37825:SF1">
    <property type="entry name" value="TRNA(MET) CYTIDINE ACETATE LIGASE"/>
    <property type="match status" value="1"/>
</dbReference>
<gene>
    <name evidence="2" type="primary">tmcAL</name>
    <name evidence="3" type="ORF">SAMN05444401_1362</name>
</gene>
<dbReference type="GO" id="GO:0000049">
    <property type="term" value="F:tRNA binding"/>
    <property type="evidence" value="ECO:0007669"/>
    <property type="project" value="UniProtKB-KW"/>
</dbReference>